<dbReference type="EMBL" id="JMCC02000030">
    <property type="protein sequence ID" value="KIG16958.1"/>
    <property type="molecule type" value="Genomic_DNA"/>
</dbReference>
<dbReference type="InterPro" id="IPR003959">
    <property type="entry name" value="ATPase_AAA_core"/>
</dbReference>
<feature type="domain" description="ATPase AAA-type core" evidence="1">
    <location>
        <begin position="36"/>
        <end position="113"/>
    </location>
</feature>
<evidence type="ECO:0000313" key="3">
    <source>
        <dbReference type="Proteomes" id="UP000031599"/>
    </source>
</evidence>
<protein>
    <recommendedName>
        <fullName evidence="1">ATPase AAA-type core domain-containing protein</fullName>
    </recommendedName>
</protein>
<dbReference type="Gene3D" id="3.40.50.300">
    <property type="entry name" value="P-loop containing nucleotide triphosphate hydrolases"/>
    <property type="match status" value="1"/>
</dbReference>
<dbReference type="GO" id="GO:0005524">
    <property type="term" value="F:ATP binding"/>
    <property type="evidence" value="ECO:0007669"/>
    <property type="project" value="InterPro"/>
</dbReference>
<organism evidence="2 3">
    <name type="scientific">Enhygromyxa salina</name>
    <dbReference type="NCBI Taxonomy" id="215803"/>
    <lineage>
        <taxon>Bacteria</taxon>
        <taxon>Pseudomonadati</taxon>
        <taxon>Myxococcota</taxon>
        <taxon>Polyangia</taxon>
        <taxon>Nannocystales</taxon>
        <taxon>Nannocystaceae</taxon>
        <taxon>Enhygromyxa</taxon>
    </lineage>
</organism>
<dbReference type="GO" id="GO:0016887">
    <property type="term" value="F:ATP hydrolysis activity"/>
    <property type="evidence" value="ECO:0007669"/>
    <property type="project" value="InterPro"/>
</dbReference>
<dbReference type="Pfam" id="PF13304">
    <property type="entry name" value="AAA_21"/>
    <property type="match status" value="1"/>
</dbReference>
<comment type="caution">
    <text evidence="2">The sequence shown here is derived from an EMBL/GenBank/DDBJ whole genome shotgun (WGS) entry which is preliminary data.</text>
</comment>
<dbReference type="InterPro" id="IPR027417">
    <property type="entry name" value="P-loop_NTPase"/>
</dbReference>
<evidence type="ECO:0000313" key="2">
    <source>
        <dbReference type="EMBL" id="KIG16958.1"/>
    </source>
</evidence>
<reference evidence="2 3" key="1">
    <citation type="submission" date="2014-12" db="EMBL/GenBank/DDBJ databases">
        <title>Genome assembly of Enhygromyxa salina DSM 15201.</title>
        <authorList>
            <person name="Sharma G."/>
            <person name="Subramanian S."/>
        </authorList>
    </citation>
    <scope>NUCLEOTIDE SEQUENCE [LARGE SCALE GENOMIC DNA]</scope>
    <source>
        <strain evidence="2 3">DSM 15201</strain>
    </source>
</reference>
<dbReference type="AlphaFoldDB" id="A0A0C2A0N3"/>
<evidence type="ECO:0000259" key="1">
    <source>
        <dbReference type="Pfam" id="PF13304"/>
    </source>
</evidence>
<proteinExistence type="predicted"/>
<accession>A0A0C2A0N3</accession>
<gene>
    <name evidence="2" type="ORF">DB30_03942</name>
</gene>
<name>A0A0C2A0N3_9BACT</name>
<sequence>MARFIELTQYTDARLVLTKTSAATKEGIKRSVFAKPLVRLETANGNEIPHDHLSFGEKRLLAILIKLYACESTIIVDELANGMHHSWIERLLELMDELNTQAFLTSQNPLLLDCLPLARETFGTTHNLVICELAESGEIVWRNLSEAEADEFFKSLDVGLQHVSEIMRNKGLW</sequence>
<dbReference type="Proteomes" id="UP000031599">
    <property type="component" value="Unassembled WGS sequence"/>
</dbReference>
<dbReference type="SUPFAM" id="SSF52540">
    <property type="entry name" value="P-loop containing nucleoside triphosphate hydrolases"/>
    <property type="match status" value="1"/>
</dbReference>